<sequence length="434" mass="49211">MNKEQPNQKRVNEGVDKMKSSPDFKLVIHGFDWGPGYSKMIIDIKKEILNLPDSFVQIEAKKQYTSFNMDKREIKSVDGESEVPILAHYLSDSIGNKVNSPSRYVTVELEVHPDNVFTNPFNYSFETGFNSYTEIDYTITQLNTVQTIDNKEISGFVLSSKELTEVFEPEAALFETGVHSYVDRWGKDLKLSYASYTPKEMESKRPLIIMLHGAGEGGTDPRIALYGNKSVSLVSNTVQDIFDGAHVLAPQSPTMWMDDGHGAYTKNGESKYTAALLDLIEDYIHNNHVDDERVYVGGGSNGGYMTVNLLLSKPELFAAAFPICQAYSSDWISDNQLMTIKEIPIWFVHCRNDQVVPYQSTTQELVERLTELGSSDVRSTIYDHVIDTSGNYTDDNGESYKYNDHWSWIYVYNNEIEDNGLSLFEWLASKKQTN</sequence>
<accession>A0A1H7PVD4</accession>
<dbReference type="STRING" id="426702.SAMN04488099_12513"/>
<dbReference type="SUPFAM" id="SSF53474">
    <property type="entry name" value="alpha/beta-Hydrolases"/>
    <property type="match status" value="1"/>
</dbReference>
<proteinExistence type="predicted"/>
<evidence type="ECO:0000259" key="2">
    <source>
        <dbReference type="Pfam" id="PF02230"/>
    </source>
</evidence>
<dbReference type="InterPro" id="IPR003140">
    <property type="entry name" value="PLipase/COase/thioEstase"/>
</dbReference>
<dbReference type="PANTHER" id="PTHR43037">
    <property type="entry name" value="UNNAMED PRODUCT-RELATED"/>
    <property type="match status" value="1"/>
</dbReference>
<feature type="domain" description="Esterase Ig-like N-terminal" evidence="3">
    <location>
        <begin position="25"/>
        <end position="152"/>
    </location>
</feature>
<feature type="domain" description="Phospholipase/carboxylesterase/thioesterase" evidence="2">
    <location>
        <begin position="202"/>
        <end position="383"/>
    </location>
</feature>
<name>A0A1H7PVD4_9LACT</name>
<protein>
    <submittedName>
        <fullName evidence="4">Predicted peptidase</fullName>
    </submittedName>
</protein>
<dbReference type="Gene3D" id="2.60.40.2180">
    <property type="match status" value="1"/>
</dbReference>
<dbReference type="Pfam" id="PF18435">
    <property type="entry name" value="EstA_Ig_like"/>
    <property type="match status" value="1"/>
</dbReference>
<dbReference type="Pfam" id="PF02230">
    <property type="entry name" value="Abhydrolase_2"/>
    <property type="match status" value="1"/>
</dbReference>
<dbReference type="AlphaFoldDB" id="A0A1H7PVD4"/>
<dbReference type="GO" id="GO:0016787">
    <property type="term" value="F:hydrolase activity"/>
    <property type="evidence" value="ECO:0007669"/>
    <property type="project" value="InterPro"/>
</dbReference>
<dbReference type="PANTHER" id="PTHR43037:SF1">
    <property type="entry name" value="BLL1128 PROTEIN"/>
    <property type="match status" value="1"/>
</dbReference>
<evidence type="ECO:0000313" key="4">
    <source>
        <dbReference type="EMBL" id="SEL39215.1"/>
    </source>
</evidence>
<organism evidence="4 5">
    <name type="scientific">Alkalibacterium pelagium</name>
    <dbReference type="NCBI Taxonomy" id="426702"/>
    <lineage>
        <taxon>Bacteria</taxon>
        <taxon>Bacillati</taxon>
        <taxon>Bacillota</taxon>
        <taxon>Bacilli</taxon>
        <taxon>Lactobacillales</taxon>
        <taxon>Carnobacteriaceae</taxon>
        <taxon>Alkalibacterium</taxon>
    </lineage>
</organism>
<dbReference type="RefSeq" id="WP_170231059.1">
    <property type="nucleotide sequence ID" value="NZ_BJYC01000030.1"/>
</dbReference>
<dbReference type="InterPro" id="IPR050955">
    <property type="entry name" value="Plant_Biomass_Hydrol_Est"/>
</dbReference>
<dbReference type="InterPro" id="IPR041172">
    <property type="entry name" value="EstA_Ig-like_N"/>
</dbReference>
<dbReference type="EMBL" id="FNZU01000025">
    <property type="protein sequence ID" value="SEL39215.1"/>
    <property type="molecule type" value="Genomic_DNA"/>
</dbReference>
<evidence type="ECO:0000313" key="5">
    <source>
        <dbReference type="Proteomes" id="UP000199081"/>
    </source>
</evidence>
<gene>
    <name evidence="4" type="ORF">SAMN04488099_12513</name>
</gene>
<dbReference type="Gene3D" id="3.40.50.1820">
    <property type="entry name" value="alpha/beta hydrolase"/>
    <property type="match status" value="1"/>
</dbReference>
<keyword evidence="5" id="KW-1185">Reference proteome</keyword>
<evidence type="ECO:0000256" key="1">
    <source>
        <dbReference type="ARBA" id="ARBA00022729"/>
    </source>
</evidence>
<keyword evidence="1" id="KW-0732">Signal</keyword>
<dbReference type="InterPro" id="IPR029058">
    <property type="entry name" value="AB_hydrolase_fold"/>
</dbReference>
<reference evidence="5" key="1">
    <citation type="submission" date="2016-10" db="EMBL/GenBank/DDBJ databases">
        <authorList>
            <person name="Varghese N."/>
            <person name="Submissions S."/>
        </authorList>
    </citation>
    <scope>NUCLEOTIDE SEQUENCE [LARGE SCALE GENOMIC DNA]</scope>
    <source>
        <strain evidence="5">DSM 19183</strain>
    </source>
</reference>
<dbReference type="Proteomes" id="UP000199081">
    <property type="component" value="Unassembled WGS sequence"/>
</dbReference>
<evidence type="ECO:0000259" key="3">
    <source>
        <dbReference type="Pfam" id="PF18435"/>
    </source>
</evidence>